<dbReference type="EMBL" id="WIAO01000022">
    <property type="protein sequence ID" value="MQM27327.1"/>
    <property type="molecule type" value="Genomic_DNA"/>
</dbReference>
<evidence type="ECO:0000256" key="8">
    <source>
        <dbReference type="RuleBase" id="RU363041"/>
    </source>
</evidence>
<comment type="similarity">
    <text evidence="2 8">Belongs to the 4-toluene sulfonate uptake permease (TSUP) (TC 2.A.102) family.</text>
</comment>
<dbReference type="InterPro" id="IPR052017">
    <property type="entry name" value="TSUP"/>
</dbReference>
<evidence type="ECO:0000256" key="1">
    <source>
        <dbReference type="ARBA" id="ARBA00004651"/>
    </source>
</evidence>
<evidence type="ECO:0000256" key="4">
    <source>
        <dbReference type="ARBA" id="ARBA00022475"/>
    </source>
</evidence>
<feature type="transmembrane region" description="Helical" evidence="8">
    <location>
        <begin position="79"/>
        <end position="99"/>
    </location>
</feature>
<dbReference type="GO" id="GO:0005886">
    <property type="term" value="C:plasma membrane"/>
    <property type="evidence" value="ECO:0007669"/>
    <property type="project" value="UniProtKB-SubCell"/>
</dbReference>
<protein>
    <recommendedName>
        <fullName evidence="8">Probable membrane transporter protein</fullName>
    </recommendedName>
</protein>
<keyword evidence="7 8" id="KW-0472">Membrane</keyword>
<keyword evidence="5 8" id="KW-0812">Transmembrane</keyword>
<keyword evidence="4 8" id="KW-1003">Cell membrane</keyword>
<name>A0A6L5GCC3_9ACTN</name>
<feature type="transmembrane region" description="Helical" evidence="8">
    <location>
        <begin position="144"/>
        <end position="177"/>
    </location>
</feature>
<evidence type="ECO:0000256" key="7">
    <source>
        <dbReference type="ARBA" id="ARBA00023136"/>
    </source>
</evidence>
<dbReference type="PANTHER" id="PTHR30269">
    <property type="entry name" value="TRANSMEMBRANE PROTEIN YFCA"/>
    <property type="match status" value="1"/>
</dbReference>
<feature type="transmembrane region" description="Helical" evidence="8">
    <location>
        <begin position="105"/>
        <end position="123"/>
    </location>
</feature>
<dbReference type="InterPro" id="IPR002781">
    <property type="entry name" value="TM_pro_TauE-like"/>
</dbReference>
<organism evidence="9 10">
    <name type="scientific">Glycomyces albidus</name>
    <dbReference type="NCBI Taxonomy" id="2656774"/>
    <lineage>
        <taxon>Bacteria</taxon>
        <taxon>Bacillati</taxon>
        <taxon>Actinomycetota</taxon>
        <taxon>Actinomycetes</taxon>
        <taxon>Glycomycetales</taxon>
        <taxon>Glycomycetaceae</taxon>
        <taxon>Glycomyces</taxon>
    </lineage>
</organism>
<dbReference type="Proteomes" id="UP000477750">
    <property type="component" value="Unassembled WGS sequence"/>
</dbReference>
<dbReference type="Pfam" id="PF01925">
    <property type="entry name" value="TauE"/>
    <property type="match status" value="1"/>
</dbReference>
<dbReference type="PANTHER" id="PTHR30269:SF0">
    <property type="entry name" value="MEMBRANE TRANSPORTER PROTEIN YFCA-RELATED"/>
    <property type="match status" value="1"/>
</dbReference>
<evidence type="ECO:0000313" key="10">
    <source>
        <dbReference type="Proteomes" id="UP000477750"/>
    </source>
</evidence>
<feature type="transmembrane region" description="Helical" evidence="8">
    <location>
        <begin position="207"/>
        <end position="225"/>
    </location>
</feature>
<evidence type="ECO:0000256" key="2">
    <source>
        <dbReference type="ARBA" id="ARBA00009142"/>
    </source>
</evidence>
<evidence type="ECO:0000256" key="6">
    <source>
        <dbReference type="ARBA" id="ARBA00022989"/>
    </source>
</evidence>
<feature type="transmembrane region" description="Helical" evidence="8">
    <location>
        <begin position="237"/>
        <end position="255"/>
    </location>
</feature>
<accession>A0A6L5GCC3</accession>
<keyword evidence="6 8" id="KW-1133">Transmembrane helix</keyword>
<keyword evidence="10" id="KW-1185">Reference proteome</keyword>
<dbReference type="RefSeq" id="WP_322633360.1">
    <property type="nucleotide sequence ID" value="NZ_WIAO01000022.1"/>
</dbReference>
<evidence type="ECO:0000256" key="3">
    <source>
        <dbReference type="ARBA" id="ARBA00022448"/>
    </source>
</evidence>
<reference evidence="9 10" key="1">
    <citation type="submission" date="2019-10" db="EMBL/GenBank/DDBJ databases">
        <title>Glycomyces albidus sp. nov., a novel actinomycete isolated from rhizosphere soil of wheat (Triticum aestivum L.).</title>
        <authorList>
            <person name="Qian L."/>
        </authorList>
    </citation>
    <scope>NUCLEOTIDE SEQUENCE [LARGE SCALE GENOMIC DNA]</scope>
    <source>
        <strain evidence="9 10">NEAU-7082</strain>
    </source>
</reference>
<sequence>MPFDVDPGLFALLIIAAVFAGWVDAVVGGGGLIQLPALLVAFPTAPPQLMLGTNKMASVCGTTISAITYSRKIKLEHRLLWPTVGLALLGSGAGAVAALAVSASALKPIIIAVLLAVLVLVIARPRLGLEPQPKLRTPMRAAALMLAAGVAVAFYDGIIGPGTGIFLSVAFTAVIGFDYVSAAAHTKVVNAATNIGGVTVFALQGNVWWILGLVMGVGCMAGAWFGARTAMARGSRFVRIVLVVVVLALLARLSWDVWIGYYR</sequence>
<comment type="subcellular location">
    <subcellularLocation>
        <location evidence="1 8">Cell membrane</location>
        <topology evidence="1 8">Multi-pass membrane protein</topology>
    </subcellularLocation>
</comment>
<proteinExistence type="inferred from homology"/>
<gene>
    <name evidence="9" type="ORF">GFD30_17365</name>
</gene>
<evidence type="ECO:0000313" key="9">
    <source>
        <dbReference type="EMBL" id="MQM27327.1"/>
    </source>
</evidence>
<evidence type="ECO:0000256" key="5">
    <source>
        <dbReference type="ARBA" id="ARBA00022692"/>
    </source>
</evidence>
<comment type="caution">
    <text evidence="9">The sequence shown here is derived from an EMBL/GenBank/DDBJ whole genome shotgun (WGS) entry which is preliminary data.</text>
</comment>
<dbReference type="AlphaFoldDB" id="A0A6L5GCC3"/>
<keyword evidence="3" id="KW-0813">Transport</keyword>